<reference evidence="1" key="1">
    <citation type="journal article" date="2015" name="Nature">
        <title>Complex archaea that bridge the gap between prokaryotes and eukaryotes.</title>
        <authorList>
            <person name="Spang A."/>
            <person name="Saw J.H."/>
            <person name="Jorgensen S.L."/>
            <person name="Zaremba-Niedzwiedzka K."/>
            <person name="Martijn J."/>
            <person name="Lind A.E."/>
            <person name="van Eijk R."/>
            <person name="Schleper C."/>
            <person name="Guy L."/>
            <person name="Ettema T.J."/>
        </authorList>
    </citation>
    <scope>NUCLEOTIDE SEQUENCE</scope>
</reference>
<proteinExistence type="predicted"/>
<name>A0A0F9UHY3_9ZZZZ</name>
<dbReference type="AlphaFoldDB" id="A0A0F9UHY3"/>
<sequence>MHIKFPYQYTEQSIPKYCHKPRPVIFDGNMSLLFHEITGEEAPVAIRQHTLSLKEDAMEDERVVLEYRWWRQRLWRIHRFNRFSHGPYEIQTSEQFAQDPWPLTNDSTYSCYRSHQQRRQDLTAWARSILFIDGKRWHWVNEPRYVIMTFGLGHNHGHPGTALSTDNHYNPNIAASRYYRIDRQDEALASALEIAQRRGDDKAFPFIKDHRDTFDILIPEAIRLNPQKEHGPGDSFTNKLEGMIESSPSKEIAGLMVIKEAISIISKS</sequence>
<evidence type="ECO:0000313" key="1">
    <source>
        <dbReference type="EMBL" id="KKN86977.1"/>
    </source>
</evidence>
<dbReference type="EMBL" id="LAZR01000142">
    <property type="protein sequence ID" value="KKN86977.1"/>
    <property type="molecule type" value="Genomic_DNA"/>
</dbReference>
<organism evidence="1">
    <name type="scientific">marine sediment metagenome</name>
    <dbReference type="NCBI Taxonomy" id="412755"/>
    <lineage>
        <taxon>unclassified sequences</taxon>
        <taxon>metagenomes</taxon>
        <taxon>ecological metagenomes</taxon>
    </lineage>
</organism>
<comment type="caution">
    <text evidence="1">The sequence shown here is derived from an EMBL/GenBank/DDBJ whole genome shotgun (WGS) entry which is preliminary data.</text>
</comment>
<accession>A0A0F9UHY3</accession>
<gene>
    <name evidence="1" type="ORF">LCGC14_0262460</name>
</gene>
<protein>
    <submittedName>
        <fullName evidence="1">Uncharacterized protein</fullName>
    </submittedName>
</protein>